<dbReference type="EMBL" id="MK500332">
    <property type="protein sequence ID" value="QBK86189.1"/>
    <property type="molecule type" value="Genomic_DNA"/>
</dbReference>
<sequence>MDQEQTYRVEHIFRPLTAKQVEDYEQQMIHLEQQFLKDLERYKAAEKAKAVKTPLKRSRLSVEFEEELEVPQKAEQGLSVEFEKLKLEELF</sequence>
<gene>
    <name evidence="1" type="ORF">LCMAC101_07840</name>
</gene>
<evidence type="ECO:0000313" key="1">
    <source>
        <dbReference type="EMBL" id="QBK86189.1"/>
    </source>
</evidence>
<name>A0A481YSY4_9VIRU</name>
<organism evidence="1">
    <name type="scientific">Marseillevirus LCMAC101</name>
    <dbReference type="NCBI Taxonomy" id="2506602"/>
    <lineage>
        <taxon>Viruses</taxon>
        <taxon>Varidnaviria</taxon>
        <taxon>Bamfordvirae</taxon>
        <taxon>Nucleocytoviricota</taxon>
        <taxon>Megaviricetes</taxon>
        <taxon>Pimascovirales</taxon>
        <taxon>Pimascovirales incertae sedis</taxon>
        <taxon>Marseilleviridae</taxon>
    </lineage>
</organism>
<proteinExistence type="predicted"/>
<reference evidence="1" key="1">
    <citation type="journal article" date="2019" name="MBio">
        <title>Virus Genomes from Deep Sea Sediments Expand the Ocean Megavirome and Support Independent Origins of Viral Gigantism.</title>
        <authorList>
            <person name="Backstrom D."/>
            <person name="Yutin N."/>
            <person name="Jorgensen S.L."/>
            <person name="Dharamshi J."/>
            <person name="Homa F."/>
            <person name="Zaremba-Niedwiedzka K."/>
            <person name="Spang A."/>
            <person name="Wolf Y.I."/>
            <person name="Koonin E.V."/>
            <person name="Ettema T.J."/>
        </authorList>
    </citation>
    <scope>NUCLEOTIDE SEQUENCE</scope>
</reference>
<protein>
    <submittedName>
        <fullName evidence="1">Uncharacterized protein</fullName>
    </submittedName>
</protein>
<accession>A0A481YSY4</accession>